<dbReference type="InterPro" id="IPR001613">
    <property type="entry name" value="Flavin_amine_oxidase"/>
</dbReference>
<proteinExistence type="predicted"/>
<sequence length="454" mass="49156">MQRRHFLHLLGLSALSAALSRRTARGAESVLIVGAGMAGISAARALQAAGLTVTLLEARDRLGGRIWTDDALGVPLDMGAAWIHGERRNPLTPLARAAGIRTFPSDFEAMALYTGNGERLSDDQLESAAERAADILKELEAAKAHHLVNDSTSIAEVLATLLPEYALSGANKRAVLWLLASEIELQWGADAHDLSLLAWNEDSNFGGDDLLLREGYSALIAFLARDLDVQLNTVISEIAYDRTGVALTATDGRTFEADRALITLPIGVLQSGAVRFTPALPEAKGGALGRLRMGTLNKVALRFPRAFWDTDLHRFGYLDESTAELFEFFNLHVLHGQPILVALARGDHARSLERLAPEQAAARAFQTLQRAFGRAIPEPEAFAVTAWHSDPFARGAYSHVPPNARHADYDILARPVQNRLFFAGEGTLSDYPATVHGALISGEREAKRIVGLAE</sequence>
<comment type="caution">
    <text evidence="5">The sequence shown here is derived from an EMBL/GenBank/DDBJ whole genome shotgun (WGS) entry which is preliminary data.</text>
</comment>
<name>A0A2M8NZT6_9CHLR</name>
<comment type="cofactor">
    <cofactor evidence="1">
        <name>FAD</name>
        <dbReference type="ChEBI" id="CHEBI:57692"/>
    </cofactor>
</comment>
<evidence type="ECO:0000256" key="3">
    <source>
        <dbReference type="PIRSR" id="PIRSR601613-1"/>
    </source>
</evidence>
<gene>
    <name evidence="5" type="ORF">CUN51_06395</name>
</gene>
<dbReference type="InterPro" id="IPR002937">
    <property type="entry name" value="Amino_oxidase"/>
</dbReference>
<keyword evidence="2" id="KW-0560">Oxidoreductase</keyword>
<dbReference type="PANTHER" id="PTHR10742:SF410">
    <property type="entry name" value="LYSINE-SPECIFIC HISTONE DEMETHYLASE 2"/>
    <property type="match status" value="1"/>
</dbReference>
<organism evidence="5 6">
    <name type="scientific">Candidatus Thermofonsia Clade 1 bacterium</name>
    <dbReference type="NCBI Taxonomy" id="2364210"/>
    <lineage>
        <taxon>Bacteria</taxon>
        <taxon>Bacillati</taxon>
        <taxon>Chloroflexota</taxon>
        <taxon>Candidatus Thermofontia</taxon>
        <taxon>Candidatus Thermofonsia Clade 1</taxon>
    </lineage>
</organism>
<dbReference type="SUPFAM" id="SSF51905">
    <property type="entry name" value="FAD/NAD(P)-binding domain"/>
    <property type="match status" value="1"/>
</dbReference>
<dbReference type="PANTHER" id="PTHR10742">
    <property type="entry name" value="FLAVIN MONOAMINE OXIDASE"/>
    <property type="match status" value="1"/>
</dbReference>
<protein>
    <submittedName>
        <fullName evidence="5">Monoamine oxidase</fullName>
    </submittedName>
</protein>
<evidence type="ECO:0000256" key="1">
    <source>
        <dbReference type="ARBA" id="ARBA00001974"/>
    </source>
</evidence>
<dbReference type="GO" id="GO:0016491">
    <property type="term" value="F:oxidoreductase activity"/>
    <property type="evidence" value="ECO:0007669"/>
    <property type="project" value="UniProtKB-KW"/>
</dbReference>
<feature type="binding site" evidence="3">
    <location>
        <begin position="57"/>
        <end position="58"/>
    </location>
    <ligand>
        <name>FAD</name>
        <dbReference type="ChEBI" id="CHEBI:57692"/>
    </ligand>
</feature>
<feature type="domain" description="Amine oxidase" evidence="4">
    <location>
        <begin position="37"/>
        <end position="449"/>
    </location>
</feature>
<dbReference type="Pfam" id="PF01593">
    <property type="entry name" value="Amino_oxidase"/>
    <property type="match status" value="1"/>
</dbReference>
<dbReference type="AlphaFoldDB" id="A0A2M8NZT6"/>
<evidence type="ECO:0000256" key="2">
    <source>
        <dbReference type="ARBA" id="ARBA00023002"/>
    </source>
</evidence>
<dbReference type="Gene3D" id="3.50.50.60">
    <property type="entry name" value="FAD/NAD(P)-binding domain"/>
    <property type="match status" value="1"/>
</dbReference>
<reference evidence="5 6" key="1">
    <citation type="submission" date="2017-11" db="EMBL/GenBank/DDBJ databases">
        <title>Evolution of Phototrophy in the Chloroflexi Phylum Driven by Horizontal Gene Transfer.</title>
        <authorList>
            <person name="Ward L.M."/>
            <person name="Hemp J."/>
            <person name="Shih P.M."/>
            <person name="Mcglynn S.E."/>
            <person name="Fischer W."/>
        </authorList>
    </citation>
    <scope>NUCLEOTIDE SEQUENCE [LARGE SCALE GENOMIC DNA]</scope>
    <source>
        <strain evidence="5">CP2_2F</strain>
    </source>
</reference>
<dbReference type="Gene3D" id="3.90.660.10">
    <property type="match status" value="1"/>
</dbReference>
<evidence type="ECO:0000313" key="6">
    <source>
        <dbReference type="Proteomes" id="UP000228921"/>
    </source>
</evidence>
<dbReference type="EMBL" id="PGTK01000006">
    <property type="protein sequence ID" value="PJF30810.1"/>
    <property type="molecule type" value="Genomic_DNA"/>
</dbReference>
<dbReference type="SUPFAM" id="SSF54373">
    <property type="entry name" value="FAD-linked reductases, C-terminal domain"/>
    <property type="match status" value="1"/>
</dbReference>
<accession>A0A2M8NZT6</accession>
<dbReference type="PRINTS" id="PR00757">
    <property type="entry name" value="AMINEOXDASEF"/>
</dbReference>
<dbReference type="InterPro" id="IPR050281">
    <property type="entry name" value="Flavin_monoamine_oxidase"/>
</dbReference>
<evidence type="ECO:0000313" key="5">
    <source>
        <dbReference type="EMBL" id="PJF30810.1"/>
    </source>
</evidence>
<evidence type="ECO:0000259" key="4">
    <source>
        <dbReference type="Pfam" id="PF01593"/>
    </source>
</evidence>
<dbReference type="InterPro" id="IPR036188">
    <property type="entry name" value="FAD/NAD-bd_sf"/>
</dbReference>
<dbReference type="Proteomes" id="UP000228921">
    <property type="component" value="Unassembled WGS sequence"/>
</dbReference>